<evidence type="ECO:0000313" key="2">
    <source>
        <dbReference type="Proteomes" id="UP001165492"/>
    </source>
</evidence>
<keyword evidence="2" id="KW-1185">Reference proteome</keyword>
<comment type="caution">
    <text evidence="1">The sequence shown here is derived from an EMBL/GenBank/DDBJ whole genome shotgun (WGS) entry which is preliminary data.</text>
</comment>
<proteinExistence type="predicted"/>
<accession>A0ABS8HZS0</accession>
<sequence>MAGNTYCAVCKCSSCQTPFIEDFRVSHAMTAPFKINLANVLFCTLNQPAFCKLNHPDIQSNLQNLHNILAA</sequence>
<dbReference type="EMBL" id="JAJHJB010000091">
    <property type="protein sequence ID" value="MCC5468665.1"/>
    <property type="molecule type" value="Genomic_DNA"/>
</dbReference>
<dbReference type="Proteomes" id="UP001165492">
    <property type="component" value="Unassembled WGS sequence"/>
</dbReference>
<protein>
    <submittedName>
        <fullName evidence="1">Uncharacterized protein</fullName>
    </submittedName>
</protein>
<organism evidence="1 2">
    <name type="scientific">Pelosinus baikalensis</name>
    <dbReference type="NCBI Taxonomy" id="2892015"/>
    <lineage>
        <taxon>Bacteria</taxon>
        <taxon>Bacillati</taxon>
        <taxon>Bacillota</taxon>
        <taxon>Negativicutes</taxon>
        <taxon>Selenomonadales</taxon>
        <taxon>Sporomusaceae</taxon>
        <taxon>Pelosinus</taxon>
    </lineage>
</organism>
<reference evidence="1" key="1">
    <citation type="submission" date="2021-11" db="EMBL/GenBank/DDBJ databases">
        <title>Description of a new species Pelosinus isolated from the bottom sediments of Lake Baikal.</title>
        <authorList>
            <person name="Zakharyuk A."/>
        </authorList>
    </citation>
    <scope>NUCLEOTIDE SEQUENCE</scope>
    <source>
        <strain evidence="1">Bkl1</strain>
    </source>
</reference>
<gene>
    <name evidence="1" type="ORF">LMF89_25345</name>
</gene>
<evidence type="ECO:0000313" key="1">
    <source>
        <dbReference type="EMBL" id="MCC5468665.1"/>
    </source>
</evidence>
<name>A0ABS8HZS0_9FIRM</name>